<evidence type="ECO:0000256" key="2">
    <source>
        <dbReference type="SAM" id="Phobius"/>
    </source>
</evidence>
<feature type="domain" description="KAP NTPase" evidence="3">
    <location>
        <begin position="203"/>
        <end position="294"/>
    </location>
</feature>
<dbReference type="OrthoDB" id="88903at2"/>
<name>A0A3E0H803_9PSEU</name>
<feature type="region of interest" description="Disordered" evidence="1">
    <location>
        <begin position="150"/>
        <end position="183"/>
    </location>
</feature>
<sequence length="830" mass="91321">MAATPEYLERVRDIDPSRLLMNTRRGEQLAPYEPRDTDRLLDQRLAKPGIVVIRHGHSSGARRTAYEALLRNLPNAYLSIVDPPPDADGDVVLWLDGTWFDGGRPLFTDLVRWVQTAARRWIVALVGDARVTSNQWDAILDAMHPRVVTHSAQVRSKADPPAPADAESAEPEPPRPMLGHVADYRPDTDRGVDRLNITADVNMLADLVTSRLVEPPLSIGLFGNWGAGKSFFMREMRHRIALLARSAREAEQESGREASSYCSSVRQITFNAWHYSESNLWASLATHIFDSLAAGSSDDDLQRRVDELAALRDKEQSLLKQLSTVRLERMLLSAQQERRAGRGEALRVGAAALAELSGIDRAWVATQLGVDEPTIEDLQRFAKDAKAARVDARNVVRWALRDPMIAIVLLVGLAAVGVLAVAVGRVDWSWLAGVGAVLAAAGTAVVRATAAIGRIRKAAKETQPSAKIRDRLAELDKEAERLEGTIAELAPYHDVAAFAAARTTGETYQDDYRRHLGLMSTLRRDLDTFAALLTQERADGATGVERIVLYIDDLDRCPPGMVIKVLEAVHLMLALPVFVVVVGVDARWLVRAIRRHYGTLMDDKTTDTAFATQYLEKIFQIPFLLSPMGDAGFAALINGLTEPDGLETEIDSLMPAVAEQQFESPTTGPIVAAGEISEGPLPAPTPTPIPPTLELRPARLTVSRAEREFLTSLAPLVRSPRGAKRLVNLYRLLRARLSATELVDFIGSNDYEAVLTLLAAMVGYPHEATQLFEVIRTADADDEWNEIIPRLNDASELQSALSRRRFSWTATATAAKPWLSIVSRFSFGVT</sequence>
<evidence type="ECO:0000313" key="5">
    <source>
        <dbReference type="Proteomes" id="UP000256269"/>
    </source>
</evidence>
<protein>
    <submittedName>
        <fullName evidence="4">KAP-like P-loop domain-containing protein</fullName>
    </submittedName>
</protein>
<dbReference type="PANTHER" id="PTHR22674">
    <property type="entry name" value="NTPASE, KAP FAMILY P-LOOP DOMAIN-CONTAINING 1"/>
    <property type="match status" value="1"/>
</dbReference>
<dbReference type="EMBL" id="QUNO01000013">
    <property type="protein sequence ID" value="REH39417.1"/>
    <property type="molecule type" value="Genomic_DNA"/>
</dbReference>
<feature type="transmembrane region" description="Helical" evidence="2">
    <location>
        <begin position="403"/>
        <end position="424"/>
    </location>
</feature>
<organism evidence="4 5">
    <name type="scientific">Kutzneria buriramensis</name>
    <dbReference type="NCBI Taxonomy" id="1045776"/>
    <lineage>
        <taxon>Bacteria</taxon>
        <taxon>Bacillati</taxon>
        <taxon>Actinomycetota</taxon>
        <taxon>Actinomycetes</taxon>
        <taxon>Pseudonocardiales</taxon>
        <taxon>Pseudonocardiaceae</taxon>
        <taxon>Kutzneria</taxon>
    </lineage>
</organism>
<dbReference type="AlphaFoldDB" id="A0A3E0H803"/>
<comment type="caution">
    <text evidence="4">The sequence shown here is derived from an EMBL/GenBank/DDBJ whole genome shotgun (WGS) entry which is preliminary data.</text>
</comment>
<keyword evidence="5" id="KW-1185">Reference proteome</keyword>
<keyword evidence="2" id="KW-0472">Membrane</keyword>
<dbReference type="RefSeq" id="WP_116178731.1">
    <property type="nucleotide sequence ID" value="NZ_CP144375.1"/>
</dbReference>
<dbReference type="Proteomes" id="UP000256269">
    <property type="component" value="Unassembled WGS sequence"/>
</dbReference>
<gene>
    <name evidence="4" type="ORF">BCF44_113272</name>
</gene>
<reference evidence="4 5" key="1">
    <citation type="submission" date="2018-08" db="EMBL/GenBank/DDBJ databases">
        <title>Genomic Encyclopedia of Archaeal and Bacterial Type Strains, Phase II (KMG-II): from individual species to whole genera.</title>
        <authorList>
            <person name="Goeker M."/>
        </authorList>
    </citation>
    <scope>NUCLEOTIDE SEQUENCE [LARGE SCALE GENOMIC DNA]</scope>
    <source>
        <strain evidence="4 5">DSM 45791</strain>
    </source>
</reference>
<dbReference type="Pfam" id="PF07693">
    <property type="entry name" value="KAP_NTPase"/>
    <property type="match status" value="2"/>
</dbReference>
<evidence type="ECO:0000313" key="4">
    <source>
        <dbReference type="EMBL" id="REH39417.1"/>
    </source>
</evidence>
<dbReference type="PANTHER" id="PTHR22674:SF6">
    <property type="entry name" value="NTPASE KAP FAMILY P-LOOP DOMAIN-CONTAINING PROTEIN 1"/>
    <property type="match status" value="1"/>
</dbReference>
<proteinExistence type="predicted"/>
<evidence type="ECO:0000256" key="1">
    <source>
        <dbReference type="SAM" id="MobiDB-lite"/>
    </source>
</evidence>
<keyword evidence="2" id="KW-1133">Transmembrane helix</keyword>
<dbReference type="InterPro" id="IPR011646">
    <property type="entry name" value="KAP_P-loop"/>
</dbReference>
<evidence type="ECO:0000259" key="3">
    <source>
        <dbReference type="Pfam" id="PF07693"/>
    </source>
</evidence>
<feature type="domain" description="KAP NTPase" evidence="3">
    <location>
        <begin position="545"/>
        <end position="732"/>
    </location>
</feature>
<feature type="transmembrane region" description="Helical" evidence="2">
    <location>
        <begin position="430"/>
        <end position="450"/>
    </location>
</feature>
<dbReference type="InterPro" id="IPR052754">
    <property type="entry name" value="NTPase_KAP_P-loop"/>
</dbReference>
<keyword evidence="2" id="KW-0812">Transmembrane</keyword>
<accession>A0A3E0H803</accession>